<dbReference type="InterPro" id="IPR000073">
    <property type="entry name" value="AB_hydrolase_1"/>
</dbReference>
<dbReference type="PRINTS" id="PR00080">
    <property type="entry name" value="SDRFAMILY"/>
</dbReference>
<evidence type="ECO:0000259" key="3">
    <source>
        <dbReference type="Pfam" id="PF00561"/>
    </source>
</evidence>
<dbReference type="PANTHER" id="PTHR43391">
    <property type="entry name" value="RETINOL DEHYDROGENASE-RELATED"/>
    <property type="match status" value="1"/>
</dbReference>
<dbReference type="Pfam" id="PF00561">
    <property type="entry name" value="Abhydrolase_1"/>
    <property type="match status" value="1"/>
</dbReference>
<comment type="similarity">
    <text evidence="1">Belongs to the short-chain dehydrogenases/reductases (SDR) family.</text>
</comment>
<name>A0ABP5E4G7_9PSEU</name>
<reference evidence="5" key="1">
    <citation type="journal article" date="2019" name="Int. J. Syst. Evol. Microbiol.">
        <title>The Global Catalogue of Microorganisms (GCM) 10K type strain sequencing project: providing services to taxonomists for standard genome sequencing and annotation.</title>
        <authorList>
            <consortium name="The Broad Institute Genomics Platform"/>
            <consortium name="The Broad Institute Genome Sequencing Center for Infectious Disease"/>
            <person name="Wu L."/>
            <person name="Ma J."/>
        </authorList>
    </citation>
    <scope>NUCLEOTIDE SEQUENCE [LARGE SCALE GENOMIC DNA]</scope>
    <source>
        <strain evidence="5">JCM 14545</strain>
    </source>
</reference>
<dbReference type="InterPro" id="IPR029058">
    <property type="entry name" value="AB_hydrolase_fold"/>
</dbReference>
<protein>
    <submittedName>
        <fullName evidence="4">SDR family oxidoreductase</fullName>
    </submittedName>
</protein>
<evidence type="ECO:0000256" key="2">
    <source>
        <dbReference type="ARBA" id="ARBA00023002"/>
    </source>
</evidence>
<dbReference type="CDD" id="cd05233">
    <property type="entry name" value="SDR_c"/>
    <property type="match status" value="1"/>
</dbReference>
<dbReference type="PANTHER" id="PTHR43391:SF12">
    <property type="entry name" value="OXIDOREDUCTASE EPHD-RELATED"/>
    <property type="match status" value="1"/>
</dbReference>
<dbReference type="InterPro" id="IPR036291">
    <property type="entry name" value="NAD(P)-bd_dom_sf"/>
</dbReference>
<feature type="domain" description="AB hydrolase-1" evidence="3">
    <location>
        <begin position="25"/>
        <end position="175"/>
    </location>
</feature>
<dbReference type="PRINTS" id="PR00081">
    <property type="entry name" value="GDHRDH"/>
</dbReference>
<dbReference type="InterPro" id="IPR002347">
    <property type="entry name" value="SDR_fam"/>
</dbReference>
<dbReference type="NCBIfam" id="NF004514">
    <property type="entry name" value="PRK05855.1"/>
    <property type="match status" value="1"/>
</dbReference>
<organism evidence="4 5">
    <name type="scientific">Amycolatopsis minnesotensis</name>
    <dbReference type="NCBI Taxonomy" id="337894"/>
    <lineage>
        <taxon>Bacteria</taxon>
        <taxon>Bacillati</taxon>
        <taxon>Actinomycetota</taxon>
        <taxon>Actinomycetes</taxon>
        <taxon>Pseudonocardiales</taxon>
        <taxon>Pseudonocardiaceae</taxon>
        <taxon>Amycolatopsis</taxon>
    </lineage>
</organism>
<dbReference type="SUPFAM" id="SSF53474">
    <property type="entry name" value="alpha/beta-Hydrolases"/>
    <property type="match status" value="1"/>
</dbReference>
<accession>A0ABP5E4G7</accession>
<dbReference type="PROSITE" id="PS00061">
    <property type="entry name" value="ADH_SHORT"/>
    <property type="match status" value="1"/>
</dbReference>
<dbReference type="Gene3D" id="3.40.50.720">
    <property type="entry name" value="NAD(P)-binding Rossmann-like Domain"/>
    <property type="match status" value="1"/>
</dbReference>
<evidence type="ECO:0000313" key="5">
    <source>
        <dbReference type="Proteomes" id="UP001501116"/>
    </source>
</evidence>
<keyword evidence="5" id="KW-1185">Reference proteome</keyword>
<dbReference type="EMBL" id="BAAANN010000057">
    <property type="protein sequence ID" value="GAA1990905.1"/>
    <property type="molecule type" value="Genomic_DNA"/>
</dbReference>
<gene>
    <name evidence="4" type="ORF">GCM10009754_81710</name>
</gene>
<evidence type="ECO:0000313" key="4">
    <source>
        <dbReference type="EMBL" id="GAA1990905.1"/>
    </source>
</evidence>
<evidence type="ECO:0000256" key="1">
    <source>
        <dbReference type="ARBA" id="ARBA00006484"/>
    </source>
</evidence>
<dbReference type="SUPFAM" id="SSF51735">
    <property type="entry name" value="NAD(P)-binding Rossmann-fold domains"/>
    <property type="match status" value="1"/>
</dbReference>
<sequence length="573" mass="61735">MSQLQVTASDGVRLAVRVTGPEQAPTVVCVHGYPDNGSMWDGVVAEFGERYRVVVYDVRGAGASDKPKKRAAYRLDQLAADLAAVVGEVAPTGKVHLLAHDWGAIQTWHAVTGDELRGRIASYTSISGPSLDHAGHWFRAQLRPSPRRLKNALTQFLHSGYIAYFQLPLIPELAWRTGLMRKVIARMEPAERAPETADGVHGLKLYRANMLPRLSRPAKKSADVPVQVVAPAGDGFVGTPLQTEIERWVPDLRVRRVTGSHWITRSNPSMVARVAGELIDHVEGGREPRGLRRARMTSAPRGRFADQLVVVTGAGSGIGRATALAFAGEGAELAITDINETGLKETADSLLGKGALAEKYIVDSSRGEDVEAFAKRLRATHGVPDIVVNNAGIGMAGPFLDTGVEDWERVIDINLWGVIHGCRAFARQLVERGEGGHIVNLASAAAYQPAKFMSAYATTKSAVLMLSECLRAELAEHRIGVTAVCPGIVRTNITSTTRFVGVDAREQARRQQKSAKLYARRNFGPEGVARDLLAAVERNTALAPSTPEAKAALVLSRLTPGVVRAAARLNVTP</sequence>
<proteinExistence type="inferred from homology"/>
<dbReference type="Proteomes" id="UP001501116">
    <property type="component" value="Unassembled WGS sequence"/>
</dbReference>
<dbReference type="InterPro" id="IPR020904">
    <property type="entry name" value="Sc_DH/Rdtase_CS"/>
</dbReference>
<dbReference type="Pfam" id="PF00106">
    <property type="entry name" value="adh_short"/>
    <property type="match status" value="1"/>
</dbReference>
<keyword evidence="2" id="KW-0560">Oxidoreductase</keyword>
<comment type="caution">
    <text evidence="4">The sequence shown here is derived from an EMBL/GenBank/DDBJ whole genome shotgun (WGS) entry which is preliminary data.</text>
</comment>
<dbReference type="Gene3D" id="3.40.50.1820">
    <property type="entry name" value="alpha/beta hydrolase"/>
    <property type="match status" value="1"/>
</dbReference>